<dbReference type="InterPro" id="IPR020846">
    <property type="entry name" value="MFS_dom"/>
</dbReference>
<feature type="transmembrane region" description="Helical" evidence="7">
    <location>
        <begin position="381"/>
        <end position="404"/>
    </location>
</feature>
<evidence type="ECO:0000313" key="10">
    <source>
        <dbReference type="Proteomes" id="UP001230504"/>
    </source>
</evidence>
<feature type="domain" description="Major facilitator superfamily (MFS) profile" evidence="8">
    <location>
        <begin position="54"/>
        <end position="440"/>
    </location>
</feature>
<comment type="subcellular location">
    <subcellularLocation>
        <location evidence="1">Endomembrane system</location>
        <topology evidence="1">Multi-pass membrane protein</topology>
    </subcellularLocation>
</comment>
<evidence type="ECO:0000256" key="4">
    <source>
        <dbReference type="ARBA" id="ARBA00022692"/>
    </source>
</evidence>
<evidence type="ECO:0000256" key="3">
    <source>
        <dbReference type="ARBA" id="ARBA00022448"/>
    </source>
</evidence>
<dbReference type="FunFam" id="1.20.1250.20:FF:000286">
    <property type="entry name" value="MFS efflux transporter"/>
    <property type="match status" value="1"/>
</dbReference>
<dbReference type="PANTHER" id="PTHR23514">
    <property type="entry name" value="BYPASS OF STOP CODON PROTEIN 6"/>
    <property type="match status" value="1"/>
</dbReference>
<evidence type="ECO:0000313" key="9">
    <source>
        <dbReference type="EMBL" id="KAK1596728.1"/>
    </source>
</evidence>
<feature type="transmembrane region" description="Helical" evidence="7">
    <location>
        <begin position="205"/>
        <end position="227"/>
    </location>
</feature>
<feature type="transmembrane region" description="Helical" evidence="7">
    <location>
        <begin position="55"/>
        <end position="76"/>
    </location>
</feature>
<feature type="transmembrane region" description="Helical" evidence="7">
    <location>
        <begin position="143"/>
        <end position="166"/>
    </location>
</feature>
<feature type="transmembrane region" description="Helical" evidence="7">
    <location>
        <begin position="410"/>
        <end position="433"/>
    </location>
</feature>
<feature type="transmembrane region" description="Helical" evidence="7">
    <location>
        <begin position="327"/>
        <end position="349"/>
    </location>
</feature>
<feature type="transmembrane region" description="Helical" evidence="7">
    <location>
        <begin position="88"/>
        <end position="107"/>
    </location>
</feature>
<sequence length="454" mass="49764">MVCRVASSAANDMTETERLLRPAFDEETYEDDSSSLVPGLHDIYEYQQDKIGLKVAATAWSFIVLGLFVSTIGVIIPHLQQDYQLSDIHVSSIFLVGPVGYCFASSLSNRVHLRLGQRGIAIIGPACHFFYAATGALHPPFSMFLVSVGIGSFGMGLLDGSWCAWVAGLKSANTMSGILHGSFSIGAAICPYIAGILFSKSNGLWYQWFYVLSFASALEALVLCLAFRHEDAERYHNNKSDPNQQLLVQLDQRQILNYSATWVYAAYLLADVGTESTVSGWVVAFMLRVRHTSTYASSVCSSGYWAGMAVGRLALGFVTDKLGPRRAVIMYLLLTPVFVVLFTLVQALWVSVLAMSVVGFFMGPLFPSCIVQLVNLLPKGLHVGAVSFVASVGQIGGAILPYLLGVITQAIGLWVFPYMLLVQFLVMLLIWMLSLTLSRKEVEVEEERQAYQAQ</sequence>
<feature type="transmembrane region" description="Helical" evidence="7">
    <location>
        <begin position="294"/>
        <end position="315"/>
    </location>
</feature>
<evidence type="ECO:0000259" key="8">
    <source>
        <dbReference type="PROSITE" id="PS50850"/>
    </source>
</evidence>
<keyword evidence="10" id="KW-1185">Reference proteome</keyword>
<dbReference type="InterPro" id="IPR051788">
    <property type="entry name" value="MFS_Transporter"/>
</dbReference>
<dbReference type="GO" id="GO:0022857">
    <property type="term" value="F:transmembrane transporter activity"/>
    <property type="evidence" value="ECO:0007669"/>
    <property type="project" value="InterPro"/>
</dbReference>
<dbReference type="AlphaFoldDB" id="A0AAD8Q7W3"/>
<proteinExistence type="inferred from homology"/>
<accession>A0AAD8Q7W3</accession>
<name>A0AAD8Q7W3_9PEZI</name>
<protein>
    <submittedName>
        <fullName evidence="9">Major facilitator superfamily transporter</fullName>
    </submittedName>
</protein>
<evidence type="ECO:0000256" key="2">
    <source>
        <dbReference type="ARBA" id="ARBA00008335"/>
    </source>
</evidence>
<dbReference type="GO" id="GO:0012505">
    <property type="term" value="C:endomembrane system"/>
    <property type="evidence" value="ECO:0007669"/>
    <property type="project" value="UniProtKB-SubCell"/>
</dbReference>
<keyword evidence="5 7" id="KW-1133">Transmembrane helix</keyword>
<keyword evidence="4 7" id="KW-0812">Transmembrane</keyword>
<feature type="transmembrane region" description="Helical" evidence="7">
    <location>
        <begin position="178"/>
        <end position="199"/>
    </location>
</feature>
<keyword evidence="6 7" id="KW-0472">Membrane</keyword>
<dbReference type="EMBL" id="JAHLJV010000011">
    <property type="protein sequence ID" value="KAK1596728.1"/>
    <property type="molecule type" value="Genomic_DNA"/>
</dbReference>
<dbReference type="PROSITE" id="PS50850">
    <property type="entry name" value="MFS"/>
    <property type="match status" value="1"/>
</dbReference>
<evidence type="ECO:0000256" key="1">
    <source>
        <dbReference type="ARBA" id="ARBA00004127"/>
    </source>
</evidence>
<dbReference type="InterPro" id="IPR011701">
    <property type="entry name" value="MFS"/>
</dbReference>
<reference evidence="9" key="1">
    <citation type="submission" date="2021-06" db="EMBL/GenBank/DDBJ databases">
        <title>Comparative genomics, transcriptomics and evolutionary studies reveal genomic signatures of adaptation to plant cell wall in hemibiotrophic fungi.</title>
        <authorList>
            <consortium name="DOE Joint Genome Institute"/>
            <person name="Baroncelli R."/>
            <person name="Diaz J.F."/>
            <person name="Benocci T."/>
            <person name="Peng M."/>
            <person name="Battaglia E."/>
            <person name="Haridas S."/>
            <person name="Andreopoulos W."/>
            <person name="Labutti K."/>
            <person name="Pangilinan J."/>
            <person name="Floch G.L."/>
            <person name="Makela M.R."/>
            <person name="Henrissat B."/>
            <person name="Grigoriev I.V."/>
            <person name="Crouch J.A."/>
            <person name="De Vries R.P."/>
            <person name="Sukno S.A."/>
            <person name="Thon M.R."/>
        </authorList>
    </citation>
    <scope>NUCLEOTIDE SEQUENCE</scope>
    <source>
        <strain evidence="9">CBS 125086</strain>
    </source>
</reference>
<feature type="transmembrane region" description="Helical" evidence="7">
    <location>
        <begin position="119"/>
        <end position="137"/>
    </location>
</feature>
<dbReference type="Pfam" id="PF07690">
    <property type="entry name" value="MFS_1"/>
    <property type="match status" value="1"/>
</dbReference>
<evidence type="ECO:0000256" key="5">
    <source>
        <dbReference type="ARBA" id="ARBA00022989"/>
    </source>
</evidence>
<evidence type="ECO:0000256" key="6">
    <source>
        <dbReference type="ARBA" id="ARBA00023136"/>
    </source>
</evidence>
<comment type="caution">
    <text evidence="9">The sequence shown here is derived from an EMBL/GenBank/DDBJ whole genome shotgun (WGS) entry which is preliminary data.</text>
</comment>
<dbReference type="GO" id="GO:0016020">
    <property type="term" value="C:membrane"/>
    <property type="evidence" value="ECO:0007669"/>
    <property type="project" value="TreeGrafter"/>
</dbReference>
<gene>
    <name evidence="9" type="ORF">LY79DRAFT_626465</name>
</gene>
<keyword evidence="3" id="KW-0813">Transport</keyword>
<dbReference type="RefSeq" id="XP_060417581.1">
    <property type="nucleotide sequence ID" value="XM_060562111.1"/>
</dbReference>
<comment type="similarity">
    <text evidence="2">Belongs to the major facilitator superfamily.</text>
</comment>
<evidence type="ECO:0000256" key="7">
    <source>
        <dbReference type="SAM" id="Phobius"/>
    </source>
</evidence>
<dbReference type="GeneID" id="85446351"/>
<feature type="transmembrane region" description="Helical" evidence="7">
    <location>
        <begin position="255"/>
        <end position="274"/>
    </location>
</feature>
<feature type="transmembrane region" description="Helical" evidence="7">
    <location>
        <begin position="355"/>
        <end position="374"/>
    </location>
</feature>
<dbReference type="SUPFAM" id="SSF103473">
    <property type="entry name" value="MFS general substrate transporter"/>
    <property type="match status" value="1"/>
</dbReference>
<organism evidence="9 10">
    <name type="scientific">Colletotrichum navitas</name>
    <dbReference type="NCBI Taxonomy" id="681940"/>
    <lineage>
        <taxon>Eukaryota</taxon>
        <taxon>Fungi</taxon>
        <taxon>Dikarya</taxon>
        <taxon>Ascomycota</taxon>
        <taxon>Pezizomycotina</taxon>
        <taxon>Sordariomycetes</taxon>
        <taxon>Hypocreomycetidae</taxon>
        <taxon>Glomerellales</taxon>
        <taxon>Glomerellaceae</taxon>
        <taxon>Colletotrichum</taxon>
        <taxon>Colletotrichum graminicola species complex</taxon>
    </lineage>
</organism>
<dbReference type="Proteomes" id="UP001230504">
    <property type="component" value="Unassembled WGS sequence"/>
</dbReference>
<dbReference type="PANTHER" id="PTHR23514:SF3">
    <property type="entry name" value="BYPASS OF STOP CODON PROTEIN 6"/>
    <property type="match status" value="1"/>
</dbReference>
<dbReference type="InterPro" id="IPR036259">
    <property type="entry name" value="MFS_trans_sf"/>
</dbReference>
<dbReference type="Gene3D" id="1.20.1250.20">
    <property type="entry name" value="MFS general substrate transporter like domains"/>
    <property type="match status" value="2"/>
</dbReference>